<dbReference type="GO" id="GO:0043041">
    <property type="term" value="P:amino acid activation for nonribosomal peptide biosynthetic process"/>
    <property type="evidence" value="ECO:0007669"/>
    <property type="project" value="TreeGrafter"/>
</dbReference>
<dbReference type="GO" id="GO:0005737">
    <property type="term" value="C:cytoplasm"/>
    <property type="evidence" value="ECO:0007669"/>
    <property type="project" value="TreeGrafter"/>
</dbReference>
<evidence type="ECO:0000313" key="3">
    <source>
        <dbReference type="EMBL" id="AVM00080.1"/>
    </source>
</evidence>
<reference evidence="3 4" key="1">
    <citation type="submission" date="2018-03" db="EMBL/GenBank/DDBJ databases">
        <title>Characteristics and genome of n-alkane degrading marine bacteria Gordonia iterans isolated from crude oil contaminated in Tae-an, South Korea.</title>
        <authorList>
            <person name="Lee S.-S."/>
            <person name="Kim H."/>
        </authorList>
    </citation>
    <scope>NUCLEOTIDE SEQUENCE [LARGE SCALE GENOMIC DNA]</scope>
    <source>
        <strain evidence="3 4">Co17</strain>
    </source>
</reference>
<dbReference type="GO" id="GO:0044550">
    <property type="term" value="P:secondary metabolite biosynthetic process"/>
    <property type="evidence" value="ECO:0007669"/>
    <property type="project" value="TreeGrafter"/>
</dbReference>
<dbReference type="Proteomes" id="UP000239814">
    <property type="component" value="Chromosome"/>
</dbReference>
<feature type="domain" description="Condensation" evidence="2">
    <location>
        <begin position="67"/>
        <end position="384"/>
    </location>
</feature>
<dbReference type="PANTHER" id="PTHR45527:SF1">
    <property type="entry name" value="FATTY ACID SYNTHASE"/>
    <property type="match status" value="1"/>
</dbReference>
<dbReference type="GO" id="GO:0008610">
    <property type="term" value="P:lipid biosynthetic process"/>
    <property type="evidence" value="ECO:0007669"/>
    <property type="project" value="UniProtKB-ARBA"/>
</dbReference>
<evidence type="ECO:0000259" key="2">
    <source>
        <dbReference type="Pfam" id="PF00668"/>
    </source>
</evidence>
<feature type="region of interest" description="Disordered" evidence="1">
    <location>
        <begin position="243"/>
        <end position="272"/>
    </location>
</feature>
<dbReference type="InterPro" id="IPR001242">
    <property type="entry name" value="Condensation_dom"/>
</dbReference>
<sequence length="470" mass="51977">MEFLQILDSEVRPGGLTEWVPAAAGGMGSWRRDPRGTSHNHEHHLRAAHEYRRRTQREGGRESWLGVSVEFAEQISLPVVRRALEAYIDRHEVLRTHVTLSEGTERFTTGPGSVHLRATRIGWYNDPALLLDQIAGSIDRATAPVHWPAYRFATVARAGSFTLLFAADHSLVDGYSLVHAQHEFRELYAAARDGRLPELPSTGSYLDYSGAEREAADAADERHPAVAVWREFLAGDTVLPGFTPRPLTAPHRSSPDRPAAPADPADPAAQRSHTTLLLDDAETERFTRLCTGLDGSLTGGFLAVAAQTYRDHSEATRFATVMPRHTRTHAEFHTALGWFVALAPISIDVSDAPDFPLALQRAMLSLDRAREGSALPLLRLAEILGFDPEPRFVVSFMDTRGVPGAASADSGGARALRSHSYSDDEVYVWINRTPSGLRMHTRYPAHGRARALQDFLDDFGDRLHKLATRR</sequence>
<dbReference type="EMBL" id="CP027433">
    <property type="protein sequence ID" value="AVM00080.1"/>
    <property type="molecule type" value="Genomic_DNA"/>
</dbReference>
<dbReference type="AlphaFoldDB" id="A0A2S0KEG6"/>
<dbReference type="Pfam" id="PF00668">
    <property type="entry name" value="Condensation"/>
    <property type="match status" value="1"/>
</dbReference>
<dbReference type="GO" id="GO:0003824">
    <property type="term" value="F:catalytic activity"/>
    <property type="evidence" value="ECO:0007669"/>
    <property type="project" value="InterPro"/>
</dbReference>
<gene>
    <name evidence="3" type="ORF">C6V83_07140</name>
</gene>
<feature type="compositionally biased region" description="Low complexity" evidence="1">
    <location>
        <begin position="249"/>
        <end position="272"/>
    </location>
</feature>
<dbReference type="KEGG" id="git:C6V83_07140"/>
<dbReference type="SUPFAM" id="SSF52777">
    <property type="entry name" value="CoA-dependent acyltransferases"/>
    <property type="match status" value="2"/>
</dbReference>
<name>A0A2S0KEG6_9ACTN</name>
<accession>A0A2S0KEG6</accession>
<organism evidence="3 4">
    <name type="scientific">Gordonia iterans</name>
    <dbReference type="NCBI Taxonomy" id="1004901"/>
    <lineage>
        <taxon>Bacteria</taxon>
        <taxon>Bacillati</taxon>
        <taxon>Actinomycetota</taxon>
        <taxon>Actinomycetes</taxon>
        <taxon>Mycobacteriales</taxon>
        <taxon>Gordoniaceae</taxon>
        <taxon>Gordonia</taxon>
    </lineage>
</organism>
<dbReference type="GO" id="GO:0031177">
    <property type="term" value="F:phosphopantetheine binding"/>
    <property type="evidence" value="ECO:0007669"/>
    <property type="project" value="TreeGrafter"/>
</dbReference>
<dbReference type="PANTHER" id="PTHR45527">
    <property type="entry name" value="NONRIBOSOMAL PEPTIDE SYNTHETASE"/>
    <property type="match status" value="1"/>
</dbReference>
<evidence type="ECO:0000256" key="1">
    <source>
        <dbReference type="SAM" id="MobiDB-lite"/>
    </source>
</evidence>
<evidence type="ECO:0000313" key="4">
    <source>
        <dbReference type="Proteomes" id="UP000239814"/>
    </source>
</evidence>
<dbReference type="RefSeq" id="WP_105941811.1">
    <property type="nucleotide sequence ID" value="NZ_CP027433.1"/>
</dbReference>
<dbReference type="Gene3D" id="3.30.559.10">
    <property type="entry name" value="Chloramphenicol acetyltransferase-like domain"/>
    <property type="match status" value="1"/>
</dbReference>
<protein>
    <submittedName>
        <fullName evidence="3">Condensation protein</fullName>
    </submittedName>
</protein>
<dbReference type="Gene3D" id="3.30.559.30">
    <property type="entry name" value="Nonribosomal peptide synthetase, condensation domain"/>
    <property type="match status" value="1"/>
</dbReference>
<keyword evidence="4" id="KW-1185">Reference proteome</keyword>
<proteinExistence type="predicted"/>
<dbReference type="OrthoDB" id="9789603at2"/>
<dbReference type="InterPro" id="IPR023213">
    <property type="entry name" value="CAT-like_dom_sf"/>
</dbReference>